<proteinExistence type="predicted"/>
<accession>A0A2P2MM16</accession>
<name>A0A2P2MM16_RHIMU</name>
<dbReference type="EMBL" id="GGEC01050728">
    <property type="protein sequence ID" value="MBX31212.1"/>
    <property type="molecule type" value="Transcribed_RNA"/>
</dbReference>
<sequence length="88" mass="10314">MYQYEKFCSFICLRENTINLYSTHAVQKARFPSGHSLCFPALVVRTRFCPILFCGDRLHLLLKKMNLENGLLTFWNQSSLLGYHWPQG</sequence>
<organism evidence="1">
    <name type="scientific">Rhizophora mucronata</name>
    <name type="common">Asiatic mangrove</name>
    <dbReference type="NCBI Taxonomy" id="61149"/>
    <lineage>
        <taxon>Eukaryota</taxon>
        <taxon>Viridiplantae</taxon>
        <taxon>Streptophyta</taxon>
        <taxon>Embryophyta</taxon>
        <taxon>Tracheophyta</taxon>
        <taxon>Spermatophyta</taxon>
        <taxon>Magnoliopsida</taxon>
        <taxon>eudicotyledons</taxon>
        <taxon>Gunneridae</taxon>
        <taxon>Pentapetalae</taxon>
        <taxon>rosids</taxon>
        <taxon>fabids</taxon>
        <taxon>Malpighiales</taxon>
        <taxon>Rhizophoraceae</taxon>
        <taxon>Rhizophora</taxon>
    </lineage>
</organism>
<reference evidence="1" key="1">
    <citation type="submission" date="2018-02" db="EMBL/GenBank/DDBJ databases">
        <title>Rhizophora mucronata_Transcriptome.</title>
        <authorList>
            <person name="Meera S.P."/>
            <person name="Sreeshan A."/>
            <person name="Augustine A."/>
        </authorList>
    </citation>
    <scope>NUCLEOTIDE SEQUENCE</scope>
    <source>
        <tissue evidence="1">Leaf</tissue>
    </source>
</reference>
<protein>
    <submittedName>
        <fullName evidence="1">Uncharacterized protein</fullName>
    </submittedName>
</protein>
<evidence type="ECO:0000313" key="1">
    <source>
        <dbReference type="EMBL" id="MBX31212.1"/>
    </source>
</evidence>
<dbReference type="AlphaFoldDB" id="A0A2P2MM16"/>